<feature type="region of interest" description="Disordered" evidence="10">
    <location>
        <begin position="294"/>
        <end position="362"/>
    </location>
</feature>
<keyword evidence="14" id="KW-0282">Flagellum</keyword>
<evidence type="ECO:0000256" key="4">
    <source>
        <dbReference type="ARBA" id="ARBA00022475"/>
    </source>
</evidence>
<keyword evidence="7 11" id="KW-0472">Membrane</keyword>
<evidence type="ECO:0000256" key="9">
    <source>
        <dbReference type="PIRNR" id="PIRNR004862"/>
    </source>
</evidence>
<evidence type="ECO:0000256" key="5">
    <source>
        <dbReference type="ARBA" id="ARBA00022692"/>
    </source>
</evidence>
<evidence type="ECO:0000259" key="12">
    <source>
        <dbReference type="Pfam" id="PF01514"/>
    </source>
</evidence>
<dbReference type="EMBL" id="JBHRTQ010000013">
    <property type="protein sequence ID" value="MFC3175358.1"/>
    <property type="molecule type" value="Genomic_DNA"/>
</dbReference>
<dbReference type="Pfam" id="PF01514">
    <property type="entry name" value="YscJ_FliF"/>
    <property type="match status" value="1"/>
</dbReference>
<keyword evidence="6 11" id="KW-1133">Transmembrane helix</keyword>
<accession>A0ABV7IXB7</accession>
<dbReference type="RefSeq" id="WP_379510737.1">
    <property type="nucleotide sequence ID" value="NZ_JBHRTQ010000013.1"/>
</dbReference>
<dbReference type="InterPro" id="IPR000067">
    <property type="entry name" value="FlgMring_FliF"/>
</dbReference>
<dbReference type="Gene3D" id="3.30.300.30">
    <property type="match status" value="1"/>
</dbReference>
<evidence type="ECO:0000256" key="6">
    <source>
        <dbReference type="ARBA" id="ARBA00022989"/>
    </source>
</evidence>
<gene>
    <name evidence="14" type="primary">fliF</name>
    <name evidence="14" type="ORF">ACFOD9_13945</name>
</gene>
<protein>
    <recommendedName>
        <fullName evidence="9">Flagellar M-ring protein</fullName>
    </recommendedName>
</protein>
<dbReference type="PANTHER" id="PTHR30046:SF0">
    <property type="entry name" value="FLAGELLAR M-RING PROTEIN"/>
    <property type="match status" value="1"/>
</dbReference>
<keyword evidence="5 11" id="KW-0812">Transmembrane</keyword>
<name>A0ABV7IXB7_9SPHN</name>
<dbReference type="Pfam" id="PF08345">
    <property type="entry name" value="YscJ_FliF_C"/>
    <property type="match status" value="1"/>
</dbReference>
<keyword evidence="14" id="KW-0969">Cilium</keyword>
<comment type="similarity">
    <text evidence="3 9">Belongs to the FliF family.</text>
</comment>
<dbReference type="InterPro" id="IPR013556">
    <property type="entry name" value="Flag_M-ring_C"/>
</dbReference>
<evidence type="ECO:0000256" key="8">
    <source>
        <dbReference type="ARBA" id="ARBA00023143"/>
    </source>
</evidence>
<evidence type="ECO:0000256" key="1">
    <source>
        <dbReference type="ARBA" id="ARBA00004117"/>
    </source>
</evidence>
<reference evidence="15" key="1">
    <citation type="journal article" date="2019" name="Int. J. Syst. Evol. Microbiol.">
        <title>The Global Catalogue of Microorganisms (GCM) 10K type strain sequencing project: providing services to taxonomists for standard genome sequencing and annotation.</title>
        <authorList>
            <consortium name="The Broad Institute Genomics Platform"/>
            <consortium name="The Broad Institute Genome Sequencing Center for Infectious Disease"/>
            <person name="Wu L."/>
            <person name="Ma J."/>
        </authorList>
    </citation>
    <scope>NUCLEOTIDE SEQUENCE [LARGE SCALE GENOMIC DNA]</scope>
    <source>
        <strain evidence="15">KCTC 42984</strain>
    </source>
</reference>
<dbReference type="NCBIfam" id="TIGR00206">
    <property type="entry name" value="fliF"/>
    <property type="match status" value="1"/>
</dbReference>
<organism evidence="14 15">
    <name type="scientific">Novosphingobium bradum</name>
    <dbReference type="NCBI Taxonomy" id="1737444"/>
    <lineage>
        <taxon>Bacteria</taxon>
        <taxon>Pseudomonadati</taxon>
        <taxon>Pseudomonadota</taxon>
        <taxon>Alphaproteobacteria</taxon>
        <taxon>Sphingomonadales</taxon>
        <taxon>Sphingomonadaceae</taxon>
        <taxon>Novosphingobium</taxon>
    </lineage>
</organism>
<dbReference type="Proteomes" id="UP001595604">
    <property type="component" value="Unassembled WGS sequence"/>
</dbReference>
<dbReference type="PRINTS" id="PR01009">
    <property type="entry name" value="FLGMRINGFLIF"/>
</dbReference>
<evidence type="ECO:0000313" key="14">
    <source>
        <dbReference type="EMBL" id="MFC3175358.1"/>
    </source>
</evidence>
<evidence type="ECO:0000256" key="10">
    <source>
        <dbReference type="SAM" id="MobiDB-lite"/>
    </source>
</evidence>
<evidence type="ECO:0000313" key="15">
    <source>
        <dbReference type="Proteomes" id="UP001595604"/>
    </source>
</evidence>
<keyword evidence="14" id="KW-0966">Cell projection</keyword>
<feature type="compositionally biased region" description="Pro residues" evidence="10">
    <location>
        <begin position="331"/>
        <end position="345"/>
    </location>
</feature>
<evidence type="ECO:0000259" key="13">
    <source>
        <dbReference type="Pfam" id="PF08345"/>
    </source>
</evidence>
<feature type="domain" description="Flagellar M-ring C-terminal" evidence="13">
    <location>
        <begin position="270"/>
        <end position="432"/>
    </location>
</feature>
<dbReference type="InterPro" id="IPR043427">
    <property type="entry name" value="YscJ/FliF"/>
</dbReference>
<feature type="domain" description="Flagellar M-ring N-terminal" evidence="12">
    <location>
        <begin position="71"/>
        <end position="242"/>
    </location>
</feature>
<sequence length="552" mass="57418">MADLVPAGDGLPPAPAPSLIAPLTDPAGGPVLTRLGAFTRQPAVRKTLPWFAGMAGIGMAALAWATLAPQAQRTLYSELDDGERAKVTTSLEKAGITYHIDNQTGALTVGEDDLYKARMLVASDGALASPDAASGGIDKLPLGASRAVETDHLRAAREHDLTLSIMEIDGVEAVRVHLAEAEKSVFVRDTVAPSASVMVRLARGRQLGDSQTAAIVNLVAGSVPGLSPDAVRVIDQHGRLLTDKASGNSERLELQGQMEDKLRAQLDQLLTPMLGQGNFSSEVQVELDMDQVTSARESYDKQGVLRSETQAQSQTSGPGGAAGVPGVTANTPPPAPIASPGPPQGSAPAPAQGTANNGESSATRTYELGREVAVSNGTPGRIKRLTVAVALSADALKKTKPQDIEQLKQLIGAAVGVDPARGDQVAVVLRAFQAAPVESLPLWEQPWFQGYVRYGVALLGVLLVLLLGVRPLIKALKRDPAAVVAAEDDEAAAASEAGEVPGRPRPALASPVDPAELGEQLGLAQRIAAERPDDAVLALREMLNHAPRESAA</sequence>
<proteinExistence type="inferred from homology"/>
<comment type="function">
    <text evidence="9">The M ring may be actively involved in energy transduction.</text>
</comment>
<dbReference type="PIRSF" id="PIRSF004862">
    <property type="entry name" value="FliF"/>
    <property type="match status" value="1"/>
</dbReference>
<dbReference type="InterPro" id="IPR045851">
    <property type="entry name" value="AMP-bd_C_sf"/>
</dbReference>
<keyword evidence="8 9" id="KW-0975">Bacterial flagellum</keyword>
<keyword evidence="4" id="KW-1003">Cell membrane</keyword>
<keyword evidence="15" id="KW-1185">Reference proteome</keyword>
<evidence type="ECO:0000256" key="3">
    <source>
        <dbReference type="ARBA" id="ARBA00007971"/>
    </source>
</evidence>
<feature type="compositionally biased region" description="Low complexity" evidence="10">
    <location>
        <begin position="346"/>
        <end position="355"/>
    </location>
</feature>
<feature type="compositionally biased region" description="Polar residues" evidence="10">
    <location>
        <begin position="307"/>
        <end position="316"/>
    </location>
</feature>
<dbReference type="InterPro" id="IPR006182">
    <property type="entry name" value="FliF_N_dom"/>
</dbReference>
<evidence type="ECO:0000256" key="11">
    <source>
        <dbReference type="SAM" id="Phobius"/>
    </source>
</evidence>
<evidence type="ECO:0000256" key="7">
    <source>
        <dbReference type="ARBA" id="ARBA00023136"/>
    </source>
</evidence>
<dbReference type="PANTHER" id="PTHR30046">
    <property type="entry name" value="FLAGELLAR M-RING PROTEIN"/>
    <property type="match status" value="1"/>
</dbReference>
<comment type="caution">
    <text evidence="14">The sequence shown here is derived from an EMBL/GenBank/DDBJ whole genome shotgun (WGS) entry which is preliminary data.</text>
</comment>
<feature type="transmembrane region" description="Helical" evidence="11">
    <location>
        <begin position="451"/>
        <end position="469"/>
    </location>
</feature>
<comment type="subcellular location">
    <subcellularLocation>
        <location evidence="1 9">Bacterial flagellum basal body</location>
    </subcellularLocation>
    <subcellularLocation>
        <location evidence="2">Cell membrane</location>
        <topology evidence="2">Multi-pass membrane protein</topology>
    </subcellularLocation>
</comment>
<evidence type="ECO:0000256" key="2">
    <source>
        <dbReference type="ARBA" id="ARBA00004651"/>
    </source>
</evidence>